<evidence type="ECO:0000313" key="3">
    <source>
        <dbReference type="Proteomes" id="UP000253420"/>
    </source>
</evidence>
<organism evidence="2 3">
    <name type="scientific">Phyllobacterium salinisoli</name>
    <dbReference type="NCBI Taxonomy" id="1899321"/>
    <lineage>
        <taxon>Bacteria</taxon>
        <taxon>Pseudomonadati</taxon>
        <taxon>Pseudomonadota</taxon>
        <taxon>Alphaproteobacteria</taxon>
        <taxon>Hyphomicrobiales</taxon>
        <taxon>Phyllobacteriaceae</taxon>
        <taxon>Phyllobacterium</taxon>
    </lineage>
</organism>
<dbReference type="InterPro" id="IPR012368">
    <property type="entry name" value="OxRdtase_Mopterin-bd_su_IorB"/>
</dbReference>
<dbReference type="InterPro" id="IPR052516">
    <property type="entry name" value="N-heterocyclic_Hydroxylase"/>
</dbReference>
<dbReference type="SMART" id="SM01008">
    <property type="entry name" value="Ald_Xan_dh_C"/>
    <property type="match status" value="1"/>
</dbReference>
<dbReference type="Proteomes" id="UP000253420">
    <property type="component" value="Unassembled WGS sequence"/>
</dbReference>
<dbReference type="RefSeq" id="WP_114442171.1">
    <property type="nucleotide sequence ID" value="NZ_QOZG01000009.1"/>
</dbReference>
<dbReference type="PIRSF" id="PIRSF036389">
    <property type="entry name" value="IOR_B"/>
    <property type="match status" value="1"/>
</dbReference>
<accession>A0A368JYF2</accession>
<dbReference type="InterPro" id="IPR000674">
    <property type="entry name" value="Ald_Oxase/Xan_DH_a/b"/>
</dbReference>
<dbReference type="Pfam" id="PF20256">
    <property type="entry name" value="MoCoBD_2"/>
    <property type="match status" value="2"/>
</dbReference>
<dbReference type="InterPro" id="IPR006311">
    <property type="entry name" value="TAT_signal"/>
</dbReference>
<dbReference type="PANTHER" id="PTHR47495:SF2">
    <property type="entry name" value="ALDEHYDE DEHYDROGENASE"/>
    <property type="match status" value="1"/>
</dbReference>
<dbReference type="Gene3D" id="3.90.1170.50">
    <property type="entry name" value="Aldehyde oxidase/xanthine dehydrogenase, a/b hammerhead"/>
    <property type="match status" value="1"/>
</dbReference>
<feature type="domain" description="Aldehyde oxidase/xanthine dehydrogenase a/b hammerhead" evidence="1">
    <location>
        <begin position="212"/>
        <end position="290"/>
    </location>
</feature>
<dbReference type="EMBL" id="QOZG01000009">
    <property type="protein sequence ID" value="RCS22176.1"/>
    <property type="molecule type" value="Genomic_DNA"/>
</dbReference>
<keyword evidence="3" id="KW-1185">Reference proteome</keyword>
<dbReference type="InterPro" id="IPR037165">
    <property type="entry name" value="AldOxase/xan_DH_Mopterin-bd_sf"/>
</dbReference>
<evidence type="ECO:0000313" key="2">
    <source>
        <dbReference type="EMBL" id="RCS22176.1"/>
    </source>
</evidence>
<dbReference type="OrthoDB" id="9767994at2"/>
<gene>
    <name evidence="2" type="ORF">DUT91_19460</name>
</gene>
<evidence type="ECO:0000259" key="1">
    <source>
        <dbReference type="SMART" id="SM01008"/>
    </source>
</evidence>
<sequence length="719" mass="76553">MSNSARGPQLNRRHFLKASVAVGGGLIINLSLDPSFSAAADADFAPNAFIRIDRKGLVTLVMPQVEMGQGIYTAQAMLLAEELEVALDDVKLEHAPVDETLYAHPMLGRQMTGGSTSIRAFWTPLRIAGATARTLLIQAAAKEWNVDPVTCRAEDGFVLDVSGTRKLAYGELVDMAASLPVPAPETVTLKSPEDFKLLGTSAKRLDTPGKVDGSLNYGIDAFPQGTKIAAIAISPVLGGKPKSVNEQAALGVNGVRQVVLTDEAVAVVADHTSAAKKGLEAASIEWDDGPNAQVSSADIVRHLEQESLKPGAIAHSEGDVTTALASAAQRIDAVYQLPFLSHTAMEPMNCTVHVRKDTCQLWVGTQNLSAAKMAAATLTALAPEKIIINNHIIGGGFGRRLEADGIAHAVKVAMQVDGPVKVIWSREEDIQHGYYRPYYYDRISGGIDEQGNPVAWMHRVSGSSIFARIAPAAMRNGVDPDGVEGAAHPPYSLPAIHVEFNQVEPQGVLTSWWRGVGPSHNVFVVESFIDELAAAANADPVEYRKRLLAENPRALRVLELAAEKAEWGRPLSARQGRGVAVQFAFGSYLAMIADATVEADGTVRVTRIVTAVDCGLTVNPDTIAAQMEGGALYGLTAALYGAITLKDGRVEQSNFHDYLPLRIEEAPHVETHIIPSAEPPGGIGETATSAVFPAVTNAIFSATGKRVRTLPVNPEDLKA</sequence>
<comment type="caution">
    <text evidence="2">The sequence shown here is derived from an EMBL/GenBank/DDBJ whole genome shotgun (WGS) entry which is preliminary data.</text>
</comment>
<dbReference type="Pfam" id="PF02738">
    <property type="entry name" value="MoCoBD_1"/>
    <property type="match status" value="1"/>
</dbReference>
<name>A0A368JYF2_9HYPH</name>
<dbReference type="InterPro" id="IPR008274">
    <property type="entry name" value="AldOxase/xan_DH_MoCoBD1"/>
</dbReference>
<dbReference type="SUPFAM" id="SSF56003">
    <property type="entry name" value="Molybdenum cofactor-binding domain"/>
    <property type="match status" value="2"/>
</dbReference>
<dbReference type="Gene3D" id="3.30.365.10">
    <property type="entry name" value="Aldehyde oxidase/xanthine dehydrogenase, molybdopterin binding domain"/>
    <property type="match status" value="4"/>
</dbReference>
<dbReference type="GO" id="GO:0016491">
    <property type="term" value="F:oxidoreductase activity"/>
    <property type="evidence" value="ECO:0007669"/>
    <property type="project" value="InterPro"/>
</dbReference>
<reference evidence="2 3" key="1">
    <citation type="submission" date="2018-07" db="EMBL/GenBank/DDBJ databases">
        <title>The draft genome of Phyllobacterium salinisoli.</title>
        <authorList>
            <person name="Liu L."/>
            <person name="Li L."/>
            <person name="Zhang X."/>
            <person name="Liang L."/>
        </authorList>
    </citation>
    <scope>NUCLEOTIDE SEQUENCE [LARGE SCALE GENOMIC DNA]</scope>
    <source>
        <strain evidence="2 3">LLAN61</strain>
    </source>
</reference>
<dbReference type="InterPro" id="IPR046867">
    <property type="entry name" value="AldOxase/xan_DH_MoCoBD2"/>
</dbReference>
<dbReference type="PROSITE" id="PS51318">
    <property type="entry name" value="TAT"/>
    <property type="match status" value="1"/>
</dbReference>
<proteinExistence type="predicted"/>
<dbReference type="AlphaFoldDB" id="A0A368JYF2"/>
<dbReference type="PANTHER" id="PTHR47495">
    <property type="entry name" value="ALDEHYDE DEHYDROGENASE"/>
    <property type="match status" value="1"/>
</dbReference>
<protein>
    <submittedName>
        <fullName evidence="2">Xanthine dehydrogenase family protein molybdopterin-binding subunit</fullName>
    </submittedName>
</protein>